<gene>
    <name evidence="1" type="ORF">S03H2_47468</name>
</gene>
<dbReference type="EMBL" id="BARU01029872">
    <property type="protein sequence ID" value="GAH71956.1"/>
    <property type="molecule type" value="Genomic_DNA"/>
</dbReference>
<comment type="caution">
    <text evidence="1">The sequence shown here is derived from an EMBL/GenBank/DDBJ whole genome shotgun (WGS) entry which is preliminary data.</text>
</comment>
<sequence>MRNGDWLVTLIEDWFDSDLEIQFALRRDPDEDMIADAIHGVKDKRILLCTLVHQYNGGGRWFIVIVGDNYLYEEVKEYCRVLYDKERTIDLIEALDEEYTIFDGETFDDIWYADVIPEIDLAHLLEDHGREYS</sequence>
<proteinExistence type="predicted"/>
<evidence type="ECO:0000313" key="1">
    <source>
        <dbReference type="EMBL" id="GAH71956.1"/>
    </source>
</evidence>
<name>X1HPA8_9ZZZZ</name>
<dbReference type="AlphaFoldDB" id="X1HPA8"/>
<accession>X1HPA8</accession>
<reference evidence="1" key="1">
    <citation type="journal article" date="2014" name="Front. Microbiol.">
        <title>High frequency of phylogenetically diverse reductive dehalogenase-homologous genes in deep subseafloor sedimentary metagenomes.</title>
        <authorList>
            <person name="Kawai M."/>
            <person name="Futagami T."/>
            <person name="Toyoda A."/>
            <person name="Takaki Y."/>
            <person name="Nishi S."/>
            <person name="Hori S."/>
            <person name="Arai W."/>
            <person name="Tsubouchi T."/>
            <person name="Morono Y."/>
            <person name="Uchiyama I."/>
            <person name="Ito T."/>
            <person name="Fujiyama A."/>
            <person name="Inagaki F."/>
            <person name="Takami H."/>
        </authorList>
    </citation>
    <scope>NUCLEOTIDE SEQUENCE</scope>
    <source>
        <strain evidence="1">Expedition CK06-06</strain>
    </source>
</reference>
<protein>
    <submittedName>
        <fullName evidence="1">Uncharacterized protein</fullName>
    </submittedName>
</protein>
<organism evidence="1">
    <name type="scientific">marine sediment metagenome</name>
    <dbReference type="NCBI Taxonomy" id="412755"/>
    <lineage>
        <taxon>unclassified sequences</taxon>
        <taxon>metagenomes</taxon>
        <taxon>ecological metagenomes</taxon>
    </lineage>
</organism>